<dbReference type="GO" id="GO:0016791">
    <property type="term" value="F:phosphatase activity"/>
    <property type="evidence" value="ECO:0007669"/>
    <property type="project" value="InterPro"/>
</dbReference>
<dbReference type="InterPro" id="IPR001202">
    <property type="entry name" value="WW_dom"/>
</dbReference>
<dbReference type="EMBL" id="JASFZW010000014">
    <property type="protein sequence ID" value="KAK2075637.1"/>
    <property type="molecule type" value="Genomic_DNA"/>
</dbReference>
<dbReference type="SUPFAM" id="SSF51045">
    <property type="entry name" value="WW domain"/>
    <property type="match status" value="1"/>
</dbReference>
<dbReference type="CDD" id="cd00201">
    <property type="entry name" value="WW"/>
    <property type="match status" value="1"/>
</dbReference>
<proteinExistence type="predicted"/>
<organism evidence="4 5">
    <name type="scientific">Prototheca wickerhamii</name>
    <dbReference type="NCBI Taxonomy" id="3111"/>
    <lineage>
        <taxon>Eukaryota</taxon>
        <taxon>Viridiplantae</taxon>
        <taxon>Chlorophyta</taxon>
        <taxon>core chlorophytes</taxon>
        <taxon>Trebouxiophyceae</taxon>
        <taxon>Chlorellales</taxon>
        <taxon>Chlorellaceae</taxon>
        <taxon>Prototheca</taxon>
    </lineage>
</organism>
<dbReference type="AlphaFoldDB" id="A0AAD9IG24"/>
<sequence length="543" mass="59469">MPPQRRSGPGNEIECELVAWRLERGAPPRVRWARCAWRRGTVPIWWGVNLASLQKGLAAEVYIRERDPYKGTASYFRRAARAGGGDEALGVRIPITCVNLLHCNPAKASELLLSSHFQESMRAVRRKLPAGAPIRVVNFDWHGNVGRLGEEKGIEGFWSFMEPFLKETGFSAGVIQEAGKQEEGVAEGRSERVVNGDGVKATTADPDAASERSDANSADPAPAPLTWWPPAATVRWESRQRGILRYNCADSLDRTNAATCFGSLPVLQEMLRAIDVDIAGWELRWHEGRPLYVDHIRRRTQWEAPAFAASGGAPRAATPEAPRFFRFRDLAEVRAGLRRDVLAEYAEAFRLHGDVHSFLYTGSPAMHSQVLGLLTGGARLAAGGVGKLQNLAVALQRRWNNTVSDGARQASLLLFLGLRLREQFPRLRLIYADACREVEEEAEEEDLEIAQQLSRLELQAAEERRGGGAEPETPDLLTLLDDPPQTPGGGGDSNGGARPEQASSPLLDPLGALAASDSASPPPRERLRSFALSDPDSPPDLLL</sequence>
<dbReference type="Pfam" id="PF02383">
    <property type="entry name" value="Syja_N"/>
    <property type="match status" value="1"/>
</dbReference>
<evidence type="ECO:0000259" key="2">
    <source>
        <dbReference type="PROSITE" id="PS50020"/>
    </source>
</evidence>
<dbReference type="InterPro" id="IPR036020">
    <property type="entry name" value="WW_dom_sf"/>
</dbReference>
<feature type="region of interest" description="Disordered" evidence="1">
    <location>
        <begin position="461"/>
        <end position="543"/>
    </location>
</feature>
<feature type="compositionally biased region" description="Basic and acidic residues" evidence="1">
    <location>
        <begin position="179"/>
        <end position="194"/>
    </location>
</feature>
<dbReference type="PROSITE" id="PS50275">
    <property type="entry name" value="SAC"/>
    <property type="match status" value="1"/>
</dbReference>
<feature type="domain" description="SAC" evidence="3">
    <location>
        <begin position="10"/>
        <end position="276"/>
    </location>
</feature>
<feature type="domain" description="WW" evidence="2">
    <location>
        <begin position="280"/>
        <end position="307"/>
    </location>
</feature>
<accession>A0AAD9IG24</accession>
<evidence type="ECO:0000256" key="1">
    <source>
        <dbReference type="SAM" id="MobiDB-lite"/>
    </source>
</evidence>
<feature type="compositionally biased region" description="Low complexity" evidence="1">
    <location>
        <begin position="502"/>
        <end position="519"/>
    </location>
</feature>
<evidence type="ECO:0000259" key="3">
    <source>
        <dbReference type="PROSITE" id="PS50275"/>
    </source>
</evidence>
<feature type="compositionally biased region" description="Low complexity" evidence="1">
    <location>
        <begin position="532"/>
        <end position="543"/>
    </location>
</feature>
<reference evidence="4" key="1">
    <citation type="submission" date="2021-01" db="EMBL/GenBank/DDBJ databases">
        <authorList>
            <person name="Eckstrom K.M.E."/>
        </authorList>
    </citation>
    <scope>NUCLEOTIDE SEQUENCE</scope>
    <source>
        <strain evidence="4">UVCC 0001</strain>
    </source>
</reference>
<dbReference type="InterPro" id="IPR002013">
    <property type="entry name" value="SAC_dom"/>
</dbReference>
<comment type="caution">
    <text evidence="4">The sequence shown here is derived from an EMBL/GenBank/DDBJ whole genome shotgun (WGS) entry which is preliminary data.</text>
</comment>
<dbReference type="PANTHER" id="PTHR46817">
    <property type="entry name" value="PHOSPHOINOSITIDE PHOSPHATASE SAC9-RELATED"/>
    <property type="match status" value="1"/>
</dbReference>
<feature type="compositionally biased region" description="Low complexity" evidence="1">
    <location>
        <begin position="474"/>
        <end position="483"/>
    </location>
</feature>
<dbReference type="Proteomes" id="UP001255856">
    <property type="component" value="Unassembled WGS sequence"/>
</dbReference>
<dbReference type="PANTHER" id="PTHR46817:SF1">
    <property type="entry name" value="SAC DOMAIN-CONTAINING PROTEIN"/>
    <property type="match status" value="1"/>
</dbReference>
<feature type="compositionally biased region" description="Low complexity" evidence="1">
    <location>
        <begin position="215"/>
        <end position="226"/>
    </location>
</feature>
<name>A0AAD9IG24_PROWI</name>
<evidence type="ECO:0000313" key="4">
    <source>
        <dbReference type="EMBL" id="KAK2075637.1"/>
    </source>
</evidence>
<keyword evidence="5" id="KW-1185">Reference proteome</keyword>
<dbReference type="Gene3D" id="2.20.70.10">
    <property type="match status" value="1"/>
</dbReference>
<feature type="region of interest" description="Disordered" evidence="1">
    <location>
        <begin position="179"/>
        <end position="226"/>
    </location>
</feature>
<dbReference type="PROSITE" id="PS50020">
    <property type="entry name" value="WW_DOMAIN_2"/>
    <property type="match status" value="1"/>
</dbReference>
<gene>
    <name evidence="4" type="ORF">QBZ16_001745</name>
</gene>
<evidence type="ECO:0008006" key="6">
    <source>
        <dbReference type="Google" id="ProtNLM"/>
    </source>
</evidence>
<protein>
    <recommendedName>
        <fullName evidence="6">WW domain-containing protein</fullName>
    </recommendedName>
</protein>
<evidence type="ECO:0000313" key="5">
    <source>
        <dbReference type="Proteomes" id="UP001255856"/>
    </source>
</evidence>